<accession>A0AAW0U0D4</accession>
<name>A0AAW0U0D4_SCYPA</name>
<feature type="compositionally biased region" description="Low complexity" evidence="1">
    <location>
        <begin position="32"/>
        <end position="52"/>
    </location>
</feature>
<dbReference type="AlphaFoldDB" id="A0AAW0U0D4"/>
<evidence type="ECO:0000256" key="1">
    <source>
        <dbReference type="SAM" id="MobiDB-lite"/>
    </source>
</evidence>
<evidence type="ECO:0000313" key="3">
    <source>
        <dbReference type="Proteomes" id="UP001487740"/>
    </source>
</evidence>
<evidence type="ECO:0000313" key="2">
    <source>
        <dbReference type="EMBL" id="KAK8393494.1"/>
    </source>
</evidence>
<reference evidence="2 3" key="1">
    <citation type="submission" date="2023-03" db="EMBL/GenBank/DDBJ databases">
        <title>High-quality genome of Scylla paramamosain provides insights in environmental adaptation.</title>
        <authorList>
            <person name="Zhang L."/>
        </authorList>
    </citation>
    <scope>NUCLEOTIDE SEQUENCE [LARGE SCALE GENOMIC DNA]</scope>
    <source>
        <strain evidence="2">LZ_2023a</strain>
        <tissue evidence="2">Muscle</tissue>
    </source>
</reference>
<protein>
    <recommendedName>
        <fullName evidence="4">Ig-like domain-containing protein</fullName>
    </recommendedName>
</protein>
<organism evidence="2 3">
    <name type="scientific">Scylla paramamosain</name>
    <name type="common">Mud crab</name>
    <dbReference type="NCBI Taxonomy" id="85552"/>
    <lineage>
        <taxon>Eukaryota</taxon>
        <taxon>Metazoa</taxon>
        <taxon>Ecdysozoa</taxon>
        <taxon>Arthropoda</taxon>
        <taxon>Crustacea</taxon>
        <taxon>Multicrustacea</taxon>
        <taxon>Malacostraca</taxon>
        <taxon>Eumalacostraca</taxon>
        <taxon>Eucarida</taxon>
        <taxon>Decapoda</taxon>
        <taxon>Pleocyemata</taxon>
        <taxon>Brachyura</taxon>
        <taxon>Eubrachyura</taxon>
        <taxon>Portunoidea</taxon>
        <taxon>Portunidae</taxon>
        <taxon>Portuninae</taxon>
        <taxon>Scylla</taxon>
    </lineage>
</organism>
<proteinExistence type="predicted"/>
<feature type="region of interest" description="Disordered" evidence="1">
    <location>
        <begin position="94"/>
        <end position="114"/>
    </location>
</feature>
<keyword evidence="3" id="KW-1185">Reference proteome</keyword>
<dbReference type="EMBL" id="JARAKH010000020">
    <property type="protein sequence ID" value="KAK8393494.1"/>
    <property type="molecule type" value="Genomic_DNA"/>
</dbReference>
<dbReference type="Proteomes" id="UP001487740">
    <property type="component" value="Unassembled WGS sequence"/>
</dbReference>
<feature type="region of interest" description="Disordered" evidence="1">
    <location>
        <begin position="1"/>
        <end position="65"/>
    </location>
</feature>
<gene>
    <name evidence="2" type="ORF">O3P69_006665</name>
</gene>
<evidence type="ECO:0008006" key="4">
    <source>
        <dbReference type="Google" id="ProtNLM"/>
    </source>
</evidence>
<comment type="caution">
    <text evidence="2">The sequence shown here is derived from an EMBL/GenBank/DDBJ whole genome shotgun (WGS) entry which is preliminary data.</text>
</comment>
<sequence>MVAVADTMLGPVQANQDSPEQKRLLNHPRSLARAAGHGVARARGSPAAGRKAPPSPPPGAAASPALTTVAGGAAGLICTSAGRPPPSALKNYVWLREGDGSPQNGDGPPSLSLD</sequence>